<feature type="transmembrane region" description="Helical" evidence="1">
    <location>
        <begin position="23"/>
        <end position="40"/>
    </location>
</feature>
<keyword evidence="1" id="KW-0812">Transmembrane</keyword>
<comment type="caution">
    <text evidence="2">The sequence shown here is derived from an EMBL/GenBank/DDBJ whole genome shotgun (WGS) entry which is preliminary data.</text>
</comment>
<organism evidence="2 3">
    <name type="scientific">Paramarasmius palmivorus</name>
    <dbReference type="NCBI Taxonomy" id="297713"/>
    <lineage>
        <taxon>Eukaryota</taxon>
        <taxon>Fungi</taxon>
        <taxon>Dikarya</taxon>
        <taxon>Basidiomycota</taxon>
        <taxon>Agaricomycotina</taxon>
        <taxon>Agaricomycetes</taxon>
        <taxon>Agaricomycetidae</taxon>
        <taxon>Agaricales</taxon>
        <taxon>Marasmiineae</taxon>
        <taxon>Marasmiaceae</taxon>
        <taxon>Paramarasmius</taxon>
    </lineage>
</organism>
<keyword evidence="1" id="KW-1133">Transmembrane helix</keyword>
<feature type="transmembrane region" description="Helical" evidence="1">
    <location>
        <begin position="108"/>
        <end position="128"/>
    </location>
</feature>
<feature type="transmembrane region" description="Helical" evidence="1">
    <location>
        <begin position="187"/>
        <end position="207"/>
    </location>
</feature>
<feature type="transmembrane region" description="Helical" evidence="1">
    <location>
        <begin position="135"/>
        <end position="158"/>
    </location>
</feature>
<protein>
    <submittedName>
        <fullName evidence="2">Uncharacterized protein</fullName>
    </submittedName>
</protein>
<dbReference type="AlphaFoldDB" id="A0AAW0CDM8"/>
<feature type="transmembrane region" description="Helical" evidence="1">
    <location>
        <begin position="237"/>
        <end position="257"/>
    </location>
</feature>
<feature type="transmembrane region" description="Helical" evidence="1">
    <location>
        <begin position="76"/>
        <end position="96"/>
    </location>
</feature>
<evidence type="ECO:0000313" key="3">
    <source>
        <dbReference type="Proteomes" id="UP001383192"/>
    </source>
</evidence>
<dbReference type="EMBL" id="JAYKXP010000049">
    <property type="protein sequence ID" value="KAK7036763.1"/>
    <property type="molecule type" value="Genomic_DNA"/>
</dbReference>
<keyword evidence="1" id="KW-0472">Membrane</keyword>
<accession>A0AAW0CDM8</accession>
<evidence type="ECO:0000313" key="2">
    <source>
        <dbReference type="EMBL" id="KAK7036763.1"/>
    </source>
</evidence>
<dbReference type="Proteomes" id="UP001383192">
    <property type="component" value="Unassembled WGS sequence"/>
</dbReference>
<evidence type="ECO:0000256" key="1">
    <source>
        <dbReference type="SAM" id="Phobius"/>
    </source>
</evidence>
<reference evidence="2 3" key="1">
    <citation type="submission" date="2024-01" db="EMBL/GenBank/DDBJ databases">
        <title>A draft genome for a cacao thread blight-causing isolate of Paramarasmius palmivorus.</title>
        <authorList>
            <person name="Baruah I.K."/>
            <person name="Bukari Y."/>
            <person name="Amoako-Attah I."/>
            <person name="Meinhardt L.W."/>
            <person name="Bailey B.A."/>
            <person name="Cohen S.P."/>
        </authorList>
    </citation>
    <scope>NUCLEOTIDE SEQUENCE [LARGE SCALE GENOMIC DNA]</scope>
    <source>
        <strain evidence="2 3">GH-12</strain>
    </source>
</reference>
<gene>
    <name evidence="2" type="ORF">VNI00_011429</name>
</gene>
<keyword evidence="3" id="KW-1185">Reference proteome</keyword>
<proteinExistence type="predicted"/>
<name>A0AAW0CDM8_9AGAR</name>
<sequence>MASPPEEAAALSMFFQVIADERITNYMAAAALTVLVRLLLDHRQGGNTLPSWPPQHLTTDQVELIWKRPKQMAANLFLLNRYFTILAISAHVTFMFREVKSDNLELSSSIVITPVVDFVLFLRVWALYSKSKTLLYCLLPVIFVEPIIMIVLCCKVVSSIKIENGFLHAGDVVKGCYPLNYSERTSYSAMVYTPLAISTVMFFLTMYKCGSQRYERRSGGATRVRTPILSLFIRDGVYWFIAVLALFITQIVIAAVARVTLGEMLIKYDTLSLLAIDEETLTMLQ</sequence>